<dbReference type="Proteomes" id="UP000270343">
    <property type="component" value="Unassembled WGS sequence"/>
</dbReference>
<evidence type="ECO:0000313" key="1">
    <source>
        <dbReference type="EMBL" id="RKN71816.1"/>
    </source>
</evidence>
<accession>A0A3B0BJY9</accession>
<dbReference type="Gene3D" id="3.40.50.12580">
    <property type="match status" value="1"/>
</dbReference>
<reference evidence="1 2" key="1">
    <citation type="journal article" date="2015" name="Antonie Van Leeuwenhoek">
        <title>Streptomyces klenkii sp. nov., isolated from deep marine sediment.</title>
        <authorList>
            <person name="Veyisoglu A."/>
            <person name="Sahin N."/>
        </authorList>
    </citation>
    <scope>NUCLEOTIDE SEQUENCE [LARGE SCALE GENOMIC DNA]</scope>
    <source>
        <strain evidence="1 2">KCTC 29202</strain>
    </source>
</reference>
<keyword evidence="1" id="KW-0648">Protein biosynthesis</keyword>
<dbReference type="RefSeq" id="WP_120756426.1">
    <property type="nucleotide sequence ID" value="NZ_RBAM01000006.1"/>
</dbReference>
<keyword evidence="1" id="KW-0396">Initiation factor</keyword>
<gene>
    <name evidence="1" type="ORF">D7231_17180</name>
</gene>
<sequence>MLDVLPVFEGDERILVRFTLVPGSAFDADAFAALEHSRARVISWDEALEREHDLILTASPKGALRTLSGPRVVLPHGAGFNKALSDEGSPHLPSGLDPHYLLADGEPWAALHALAHGDQLARLAEHCPATAARGAVVGDPSLDRLLGAVAHRESYRSALGTGERRLVVLTSTWGPESLLARRPELPGELLGLLPHDAYQLALVLHPNEYSRTSTFDLSRHLGPALAAGLILARPYEEWAALLVAADAVVTDHGSTALYAAALGRPVVGAYDGRSELIPGSPMARMLAAIPRLCKAGDLVHLLPAAEAQDTRDFADAAFALPGQALHHLRSELYRLLGLQPRDVPVVPPALPRPAAPRRPRAHAVRAEVSGLRVGVERFPPFTSEVVHHLAAEHPEAGHRHLQSASVLWHRAQPASPSPHTSTWTAAGWTARVLDEFPGCRTAAAVLSPERCLVRRRSSEPLSVRIAPCRTDERISRADPAAVVSAVHAWLGAHPQWTPPATITCEIGPLTVGVELSPAGRTDLDYEL</sequence>
<organism evidence="1 2">
    <name type="scientific">Streptomyces klenkii</name>
    <dbReference type="NCBI Taxonomy" id="1420899"/>
    <lineage>
        <taxon>Bacteria</taxon>
        <taxon>Bacillati</taxon>
        <taxon>Actinomycetota</taxon>
        <taxon>Actinomycetes</taxon>
        <taxon>Kitasatosporales</taxon>
        <taxon>Streptomycetaceae</taxon>
        <taxon>Streptomyces</taxon>
    </lineage>
</organism>
<evidence type="ECO:0000313" key="2">
    <source>
        <dbReference type="Proteomes" id="UP000270343"/>
    </source>
</evidence>
<dbReference type="EMBL" id="RBAM01000006">
    <property type="protein sequence ID" value="RKN71816.1"/>
    <property type="molecule type" value="Genomic_DNA"/>
</dbReference>
<comment type="caution">
    <text evidence="1">The sequence shown here is derived from an EMBL/GenBank/DDBJ whole genome shotgun (WGS) entry which is preliminary data.</text>
</comment>
<dbReference type="GO" id="GO:0003743">
    <property type="term" value="F:translation initiation factor activity"/>
    <property type="evidence" value="ECO:0007669"/>
    <property type="project" value="UniProtKB-KW"/>
</dbReference>
<dbReference type="OrthoDB" id="3661391at2"/>
<dbReference type="SUPFAM" id="SSF53756">
    <property type="entry name" value="UDP-Glycosyltransferase/glycogen phosphorylase"/>
    <property type="match status" value="1"/>
</dbReference>
<dbReference type="AlphaFoldDB" id="A0A3B0BJY9"/>
<keyword evidence="2" id="KW-1185">Reference proteome</keyword>
<name>A0A3B0BJY9_9ACTN</name>
<dbReference type="InterPro" id="IPR043148">
    <property type="entry name" value="TagF_C"/>
</dbReference>
<proteinExistence type="predicted"/>
<protein>
    <submittedName>
        <fullName evidence="1">Translation initiation factor 2</fullName>
    </submittedName>
</protein>